<evidence type="ECO:0000256" key="3">
    <source>
        <dbReference type="ARBA" id="ARBA00023128"/>
    </source>
</evidence>
<dbReference type="GO" id="GO:0005739">
    <property type="term" value="C:mitochondrion"/>
    <property type="evidence" value="ECO:0007669"/>
    <property type="project" value="UniProtKB-SubCell"/>
</dbReference>
<keyword evidence="4" id="KW-0687">Ribonucleoprotein</keyword>
<comment type="caution">
    <text evidence="8">The sequence shown here is derived from an EMBL/GenBank/DDBJ whole genome shotgun (WGS) entry which is preliminary data.</text>
</comment>
<evidence type="ECO:0000313" key="8">
    <source>
        <dbReference type="EMBL" id="KAG7294275.1"/>
    </source>
</evidence>
<comment type="subcellular location">
    <subcellularLocation>
        <location evidence="1">Mitochondrion</location>
    </subcellularLocation>
</comment>
<gene>
    <name evidence="8" type="ORF">NEMBOFW57_004346</name>
</gene>
<evidence type="ECO:0000256" key="6">
    <source>
        <dbReference type="SAM" id="MobiDB-lite"/>
    </source>
</evidence>
<evidence type="ECO:0000256" key="2">
    <source>
        <dbReference type="ARBA" id="ARBA00022980"/>
    </source>
</evidence>
<evidence type="ECO:0000256" key="5">
    <source>
        <dbReference type="SAM" id="Coils"/>
    </source>
</evidence>
<evidence type="ECO:0000259" key="7">
    <source>
        <dbReference type="Pfam" id="PF05047"/>
    </source>
</evidence>
<keyword evidence="5" id="KW-0175">Coiled coil</keyword>
<organism evidence="8 9">
    <name type="scientific">Staphylotrichum longicolle</name>
    <dbReference type="NCBI Taxonomy" id="669026"/>
    <lineage>
        <taxon>Eukaryota</taxon>
        <taxon>Fungi</taxon>
        <taxon>Dikarya</taxon>
        <taxon>Ascomycota</taxon>
        <taxon>Pezizomycotina</taxon>
        <taxon>Sordariomycetes</taxon>
        <taxon>Sordariomycetidae</taxon>
        <taxon>Sordariales</taxon>
        <taxon>Chaetomiaceae</taxon>
        <taxon>Staphylotrichum</taxon>
    </lineage>
</organism>
<feature type="domain" description="Ribosomal protein/NADH dehydrogenase" evidence="7">
    <location>
        <begin position="63"/>
        <end position="142"/>
    </location>
</feature>
<reference evidence="8" key="1">
    <citation type="submission" date="2023-02" db="EMBL/GenBank/DDBJ databases">
        <authorList>
            <person name="Palmer J.M."/>
        </authorList>
    </citation>
    <scope>NUCLEOTIDE SEQUENCE</scope>
    <source>
        <strain evidence="8">FW57</strain>
    </source>
</reference>
<feature type="compositionally biased region" description="Low complexity" evidence="6">
    <location>
        <begin position="107"/>
        <end position="118"/>
    </location>
</feature>
<feature type="region of interest" description="Disordered" evidence="6">
    <location>
        <begin position="105"/>
        <end position="127"/>
    </location>
</feature>
<accession>A0AAD4F7W7</accession>
<sequence>MVGVIRRMNKLTALVRIRSGPGAAVLPQDVTRIHMEFGHKFDGGHMGPRCDEFPLAIASCQQKFWRDALPRLKYWNPAIPMVVNRTTNQEGPATLTLYFREPGATLSSEVPQPSSSSEGFSKAPAPAEGERVLMIDMKNRHSTAILKEFMDKSGAVAVKPTAQDEADLAAVEELEARSKIDEARVRKMNEAAKREKQMIAQAHSEAAAIKAAL</sequence>
<dbReference type="PANTHER" id="PTHR13274:SF2">
    <property type="entry name" value="SMALL RIBOSOMAL SUBUNIT PROTEIN MS25"/>
    <property type="match status" value="1"/>
</dbReference>
<dbReference type="InterPro" id="IPR007741">
    <property type="entry name" value="Ribosomal_mL43/mS25/NADH_DH"/>
</dbReference>
<keyword evidence="9" id="KW-1185">Reference proteome</keyword>
<feature type="coiled-coil region" evidence="5">
    <location>
        <begin position="171"/>
        <end position="205"/>
    </location>
</feature>
<evidence type="ECO:0000256" key="4">
    <source>
        <dbReference type="ARBA" id="ARBA00023274"/>
    </source>
</evidence>
<dbReference type="AlphaFoldDB" id="A0AAD4F7W7"/>
<keyword evidence="2" id="KW-0689">Ribosomal protein</keyword>
<dbReference type="Pfam" id="PF05047">
    <property type="entry name" value="L51_S25_CI-B8"/>
    <property type="match status" value="1"/>
</dbReference>
<dbReference type="EMBL" id="JAHCVI010000001">
    <property type="protein sequence ID" value="KAG7294275.1"/>
    <property type="molecule type" value="Genomic_DNA"/>
</dbReference>
<evidence type="ECO:0000313" key="9">
    <source>
        <dbReference type="Proteomes" id="UP001197093"/>
    </source>
</evidence>
<keyword evidence="3" id="KW-0496">Mitochondrion</keyword>
<evidence type="ECO:0000256" key="1">
    <source>
        <dbReference type="ARBA" id="ARBA00004173"/>
    </source>
</evidence>
<dbReference type="PANTHER" id="PTHR13274">
    <property type="entry name" value="MITOCHONDRIAL RIBOSOMAL PROTEIN S25"/>
    <property type="match status" value="1"/>
</dbReference>
<dbReference type="InterPro" id="IPR040049">
    <property type="entry name" value="Ribosomal_mS25/mL61"/>
</dbReference>
<protein>
    <recommendedName>
        <fullName evidence="7">Ribosomal protein/NADH dehydrogenase domain-containing protein</fullName>
    </recommendedName>
</protein>
<proteinExistence type="predicted"/>
<name>A0AAD4F7W7_9PEZI</name>
<dbReference type="GO" id="GO:0003735">
    <property type="term" value="F:structural constituent of ribosome"/>
    <property type="evidence" value="ECO:0007669"/>
    <property type="project" value="InterPro"/>
</dbReference>
<dbReference type="GO" id="GO:0005840">
    <property type="term" value="C:ribosome"/>
    <property type="evidence" value="ECO:0007669"/>
    <property type="project" value="UniProtKB-KW"/>
</dbReference>
<dbReference type="GO" id="GO:1990904">
    <property type="term" value="C:ribonucleoprotein complex"/>
    <property type="evidence" value="ECO:0007669"/>
    <property type="project" value="UniProtKB-KW"/>
</dbReference>
<dbReference type="Proteomes" id="UP001197093">
    <property type="component" value="Unassembled WGS sequence"/>
</dbReference>